<reference evidence="1 2" key="1">
    <citation type="journal article" date="2017" name="Environ. Microbiol. Rep.">
        <title>Genetic diversity of marine anaerobic ammonium-oxidizing bacteria as revealed by genomic and proteomic analyses of 'Candidatus Scalindua japonica'.</title>
        <authorList>
            <person name="Oshiki M."/>
            <person name="Mizuto K."/>
            <person name="Kimura Z."/>
            <person name="Kindaichi T."/>
            <person name="Satoh H."/>
            <person name="Okabe S."/>
        </authorList>
    </citation>
    <scope>NUCLEOTIDE SEQUENCE [LARGE SCALE GENOMIC DNA]</scope>
    <source>
        <strain evidence="2">husup-a2</strain>
    </source>
</reference>
<comment type="caution">
    <text evidence="1">The sequence shown here is derived from an EMBL/GenBank/DDBJ whole genome shotgun (WGS) entry which is preliminary data.</text>
</comment>
<gene>
    <name evidence="1" type="ORF">SCALIN_C10_0103</name>
</gene>
<protein>
    <submittedName>
        <fullName evidence="1">Universal stress protein UspA and related nucleotide-binding proteins</fullName>
    </submittedName>
</protein>
<evidence type="ECO:0000313" key="2">
    <source>
        <dbReference type="Proteomes" id="UP000218542"/>
    </source>
</evidence>
<dbReference type="Proteomes" id="UP000218542">
    <property type="component" value="Unassembled WGS sequence"/>
</dbReference>
<keyword evidence="2" id="KW-1185">Reference proteome</keyword>
<name>A0A286TWT4_9BACT</name>
<proteinExistence type="predicted"/>
<dbReference type="EMBL" id="BAOS01000010">
    <property type="protein sequence ID" value="GAX60343.1"/>
    <property type="molecule type" value="Genomic_DNA"/>
</dbReference>
<accession>A0A286TWT4</accession>
<organism evidence="1 2">
    <name type="scientific">Candidatus Scalindua japonica</name>
    <dbReference type="NCBI Taxonomy" id="1284222"/>
    <lineage>
        <taxon>Bacteria</taxon>
        <taxon>Pseudomonadati</taxon>
        <taxon>Planctomycetota</taxon>
        <taxon>Candidatus Brocadiia</taxon>
        <taxon>Candidatus Brocadiales</taxon>
        <taxon>Candidatus Scalinduaceae</taxon>
        <taxon>Candidatus Scalindua</taxon>
    </lineage>
</organism>
<dbReference type="AlphaFoldDB" id="A0A286TWT4"/>
<evidence type="ECO:0000313" key="1">
    <source>
        <dbReference type="EMBL" id="GAX60343.1"/>
    </source>
</evidence>
<sequence>MTSKGYKHNIVRKPNDVERNLLTLAHRAISPLKRLLSGTHQGDVHQSPLDYYLDELAFRYIRKTSRSRGKLFYCLVQ</sequence>